<accession>A0A344LTP7</accession>
<evidence type="ECO:0000313" key="1">
    <source>
        <dbReference type="EMBL" id="AXB57289.1"/>
    </source>
</evidence>
<gene>
    <name evidence="1" type="ORF">HYN86_12070</name>
</gene>
<dbReference type="KEGG" id="ffl:HYN86_12070"/>
<keyword evidence="2" id="KW-1185">Reference proteome</keyword>
<protein>
    <submittedName>
        <fullName evidence="1">Uncharacterized protein</fullName>
    </submittedName>
</protein>
<name>A0A344LTP7_9FLAO</name>
<reference evidence="1 2" key="1">
    <citation type="submission" date="2018-06" db="EMBL/GenBank/DDBJ databases">
        <title>Genome sequencing of Flavobacterium.</title>
        <authorList>
            <person name="Baek M.-G."/>
            <person name="Yi H."/>
        </authorList>
    </citation>
    <scope>NUCLEOTIDE SEQUENCE [LARGE SCALE GENOMIC DNA]</scope>
    <source>
        <strain evidence="1 2">HYN0086</strain>
    </source>
</reference>
<dbReference type="AlphaFoldDB" id="A0A344LTP7"/>
<proteinExistence type="predicted"/>
<dbReference type="Proteomes" id="UP000251561">
    <property type="component" value="Chromosome"/>
</dbReference>
<dbReference type="EMBL" id="CP030261">
    <property type="protein sequence ID" value="AXB57289.1"/>
    <property type="molecule type" value="Genomic_DNA"/>
</dbReference>
<organism evidence="1 2">
    <name type="scientific">Flavobacterium fluviale</name>
    <dbReference type="NCBI Taxonomy" id="2249356"/>
    <lineage>
        <taxon>Bacteria</taxon>
        <taxon>Pseudomonadati</taxon>
        <taxon>Bacteroidota</taxon>
        <taxon>Flavobacteriia</taxon>
        <taxon>Flavobacteriales</taxon>
        <taxon>Flavobacteriaceae</taxon>
        <taxon>Flavobacterium</taxon>
    </lineage>
</organism>
<evidence type="ECO:0000313" key="2">
    <source>
        <dbReference type="Proteomes" id="UP000251561"/>
    </source>
</evidence>
<sequence length="74" mass="8635">MYLSNINNIFQNSFMNLLCKGEAWKKGFMFHASCFMFEVSGFKFSCVCQAERSRSPLLLKMLKNFTAKFAKIFI</sequence>